<dbReference type="InterPro" id="IPR000192">
    <property type="entry name" value="Aminotrans_V_dom"/>
</dbReference>
<dbReference type="Proteomes" id="UP001418222">
    <property type="component" value="Unassembled WGS sequence"/>
</dbReference>
<name>A0AAP0GBZ6_9ASPA</name>
<dbReference type="Gene3D" id="3.40.640.10">
    <property type="entry name" value="Type I PLP-dependent aspartate aminotransferase-like (Major domain)"/>
    <property type="match status" value="1"/>
</dbReference>
<dbReference type="EMBL" id="JBBWWQ010000003">
    <property type="protein sequence ID" value="KAK8950893.1"/>
    <property type="molecule type" value="Genomic_DNA"/>
</dbReference>
<dbReference type="InterPro" id="IPR015421">
    <property type="entry name" value="PyrdxlP-dep_Trfase_major"/>
</dbReference>
<reference evidence="3 4" key="1">
    <citation type="journal article" date="2022" name="Nat. Plants">
        <title>Genomes of leafy and leafless Platanthera orchids illuminate the evolution of mycoheterotrophy.</title>
        <authorList>
            <person name="Li M.H."/>
            <person name="Liu K.W."/>
            <person name="Li Z."/>
            <person name="Lu H.C."/>
            <person name="Ye Q.L."/>
            <person name="Zhang D."/>
            <person name="Wang J.Y."/>
            <person name="Li Y.F."/>
            <person name="Zhong Z.M."/>
            <person name="Liu X."/>
            <person name="Yu X."/>
            <person name="Liu D.K."/>
            <person name="Tu X.D."/>
            <person name="Liu B."/>
            <person name="Hao Y."/>
            <person name="Liao X.Y."/>
            <person name="Jiang Y.T."/>
            <person name="Sun W.H."/>
            <person name="Chen J."/>
            <person name="Chen Y.Q."/>
            <person name="Ai Y."/>
            <person name="Zhai J.W."/>
            <person name="Wu S.S."/>
            <person name="Zhou Z."/>
            <person name="Hsiao Y.Y."/>
            <person name="Wu W.L."/>
            <person name="Chen Y.Y."/>
            <person name="Lin Y.F."/>
            <person name="Hsu J.L."/>
            <person name="Li C.Y."/>
            <person name="Wang Z.W."/>
            <person name="Zhao X."/>
            <person name="Zhong W.Y."/>
            <person name="Ma X.K."/>
            <person name="Ma L."/>
            <person name="Huang J."/>
            <person name="Chen G.Z."/>
            <person name="Huang M.Z."/>
            <person name="Huang L."/>
            <person name="Peng D.H."/>
            <person name="Luo Y.B."/>
            <person name="Zou S.Q."/>
            <person name="Chen S.P."/>
            <person name="Lan S."/>
            <person name="Tsai W.C."/>
            <person name="Van de Peer Y."/>
            <person name="Liu Z.J."/>
        </authorList>
    </citation>
    <scope>NUCLEOTIDE SEQUENCE [LARGE SCALE GENOMIC DNA]</scope>
    <source>
        <strain evidence="3">Lor287</strain>
    </source>
</reference>
<evidence type="ECO:0000256" key="1">
    <source>
        <dbReference type="ARBA" id="ARBA00022898"/>
    </source>
</evidence>
<dbReference type="InterPro" id="IPR015422">
    <property type="entry name" value="PyrdxlP-dep_Trfase_small"/>
</dbReference>
<sequence length="588" mass="65403">MKSKKICDIQAFPGSNIIGSTSISCGSSPEKKISWVRSQLIGEDVNLQTPFGSRRLTYADHTASGRSMLCVENYILQQVLPFYGNTHTSDSFVGQKTTRMVEEATEYVKTCLRAGPSDALIFCGSGATAAMKRLQEAMGIAVAGDLRERIVLAEEERWVVFVGPWEHHSNLLSWRQTTAEVVEIGVDRRSGMPDMEALEAQLGCMKRTNRRMLGSFSACSNVTGVICDTRGLARLLHQYGAFACFDFATSGPYVEIDMASEDSSERYDAVFLSPHKFVGGPSSPGILVMNKALYGLTHCPPSTCGGGVVEYVNDFNPNDTIYNDDIEEREDAGTPPIIQKIRAALAFRVKELVGYDLINLLESFYIESAMERLLPNPAIHILGNLEPKRLAILSFLIFPSHVNTTTAANSKGKPFSGRFVAKLLNDLFGIQARGGCSCAGPYGHHLLAVDESFSHGIRSHIQKGYMGMKPGWTRVSFAYYMTKFEFEFILSAIEFIAAYGHRFLSVYAFDWATGDWSYDMKLPMMDCSVGMIKKIAEEKEFLGRGKETKIFARYLKSARKIAISLPEKPLLPRRVPKNVDRNLIYFRI</sequence>
<dbReference type="Gene3D" id="3.90.1150.10">
    <property type="entry name" value="Aspartate Aminotransferase, domain 1"/>
    <property type="match status" value="1"/>
</dbReference>
<dbReference type="InterPro" id="IPR015424">
    <property type="entry name" value="PyrdxlP-dep_Trfase"/>
</dbReference>
<dbReference type="PROSITE" id="PS51257">
    <property type="entry name" value="PROKAR_LIPOPROTEIN"/>
    <property type="match status" value="1"/>
</dbReference>
<dbReference type="AlphaFoldDB" id="A0AAP0GBZ6"/>
<dbReference type="PANTHER" id="PTHR43586:SF8">
    <property type="entry name" value="CYSTEINE DESULFURASE 1, CHLOROPLASTIC"/>
    <property type="match status" value="1"/>
</dbReference>
<keyword evidence="4" id="KW-1185">Reference proteome</keyword>
<keyword evidence="1" id="KW-0663">Pyridoxal phosphate</keyword>
<evidence type="ECO:0000313" key="3">
    <source>
        <dbReference type="EMBL" id="KAK8950893.1"/>
    </source>
</evidence>
<dbReference type="SUPFAM" id="SSF53383">
    <property type="entry name" value="PLP-dependent transferases"/>
    <property type="match status" value="1"/>
</dbReference>
<dbReference type="Pfam" id="PF00266">
    <property type="entry name" value="Aminotran_5"/>
    <property type="match status" value="1"/>
</dbReference>
<gene>
    <name evidence="3" type="ORF">KSP39_PZI004526</name>
</gene>
<evidence type="ECO:0000313" key="4">
    <source>
        <dbReference type="Proteomes" id="UP001418222"/>
    </source>
</evidence>
<dbReference type="PANTHER" id="PTHR43586">
    <property type="entry name" value="CYSTEINE DESULFURASE"/>
    <property type="match status" value="1"/>
</dbReference>
<proteinExistence type="predicted"/>
<organism evidence="3 4">
    <name type="scientific">Platanthera zijinensis</name>
    <dbReference type="NCBI Taxonomy" id="2320716"/>
    <lineage>
        <taxon>Eukaryota</taxon>
        <taxon>Viridiplantae</taxon>
        <taxon>Streptophyta</taxon>
        <taxon>Embryophyta</taxon>
        <taxon>Tracheophyta</taxon>
        <taxon>Spermatophyta</taxon>
        <taxon>Magnoliopsida</taxon>
        <taxon>Liliopsida</taxon>
        <taxon>Asparagales</taxon>
        <taxon>Orchidaceae</taxon>
        <taxon>Orchidoideae</taxon>
        <taxon>Orchideae</taxon>
        <taxon>Orchidinae</taxon>
        <taxon>Platanthera</taxon>
    </lineage>
</organism>
<evidence type="ECO:0000259" key="2">
    <source>
        <dbReference type="Pfam" id="PF00266"/>
    </source>
</evidence>
<protein>
    <recommendedName>
        <fullName evidence="2">Aminotransferase class V domain-containing protein</fullName>
    </recommendedName>
</protein>
<comment type="caution">
    <text evidence="3">The sequence shown here is derived from an EMBL/GenBank/DDBJ whole genome shotgun (WGS) entry which is preliminary data.</text>
</comment>
<feature type="domain" description="Aminotransferase class V" evidence="2">
    <location>
        <begin position="58"/>
        <end position="484"/>
    </location>
</feature>
<accession>A0AAP0GBZ6</accession>